<comment type="caution">
    <text evidence="1">The sequence shown here is derived from an EMBL/GenBank/DDBJ whole genome shotgun (WGS) entry which is preliminary data.</text>
</comment>
<proteinExistence type="predicted"/>
<reference evidence="1" key="2">
    <citation type="journal article" date="2023" name="IMA Fungus">
        <title>Comparative genomic study of the Penicillium genus elucidates a diverse pangenome and 15 lateral gene transfer events.</title>
        <authorList>
            <person name="Petersen C."/>
            <person name="Sorensen T."/>
            <person name="Nielsen M.R."/>
            <person name="Sondergaard T.E."/>
            <person name="Sorensen J.L."/>
            <person name="Fitzpatrick D.A."/>
            <person name="Frisvad J.C."/>
            <person name="Nielsen K.L."/>
        </authorList>
    </citation>
    <scope>NUCLEOTIDE SEQUENCE</scope>
    <source>
        <strain evidence="1">IBT 16849</strain>
    </source>
</reference>
<dbReference type="OrthoDB" id="2156052at2759"/>
<dbReference type="Proteomes" id="UP001150879">
    <property type="component" value="Unassembled WGS sequence"/>
</dbReference>
<gene>
    <name evidence="1" type="ORF">N7472_002423</name>
</gene>
<sequence>MRLGRPSTSHHLEPLIGQLVSQMRMAFLQYGFVSTYDSTVFVKRTADDYFLLLELIRYDAP</sequence>
<name>A0A9W9MR86_9EURO</name>
<dbReference type="AlphaFoldDB" id="A0A9W9MR86"/>
<accession>A0A9W9MR86</accession>
<evidence type="ECO:0000313" key="2">
    <source>
        <dbReference type="Proteomes" id="UP001150879"/>
    </source>
</evidence>
<protein>
    <submittedName>
        <fullName evidence="1">Uncharacterized protein</fullName>
    </submittedName>
</protein>
<keyword evidence="2" id="KW-1185">Reference proteome</keyword>
<reference evidence="1" key="1">
    <citation type="submission" date="2022-11" db="EMBL/GenBank/DDBJ databases">
        <authorList>
            <person name="Petersen C."/>
        </authorList>
    </citation>
    <scope>NUCLEOTIDE SEQUENCE</scope>
    <source>
        <strain evidence="1">IBT 16849</strain>
    </source>
</reference>
<organism evidence="1 2">
    <name type="scientific">Penicillium cf. griseofulvum</name>
    <dbReference type="NCBI Taxonomy" id="2972120"/>
    <lineage>
        <taxon>Eukaryota</taxon>
        <taxon>Fungi</taxon>
        <taxon>Dikarya</taxon>
        <taxon>Ascomycota</taxon>
        <taxon>Pezizomycotina</taxon>
        <taxon>Eurotiomycetes</taxon>
        <taxon>Eurotiomycetidae</taxon>
        <taxon>Eurotiales</taxon>
        <taxon>Aspergillaceae</taxon>
        <taxon>Penicillium</taxon>
    </lineage>
</organism>
<dbReference type="EMBL" id="JAPQKP010000002">
    <property type="protein sequence ID" value="KAJ5205975.1"/>
    <property type="molecule type" value="Genomic_DNA"/>
</dbReference>
<evidence type="ECO:0000313" key="1">
    <source>
        <dbReference type="EMBL" id="KAJ5205975.1"/>
    </source>
</evidence>